<dbReference type="CDD" id="cd00383">
    <property type="entry name" value="trans_reg_C"/>
    <property type="match status" value="1"/>
</dbReference>
<dbReference type="Pfam" id="PF00072">
    <property type="entry name" value="Response_reg"/>
    <property type="match status" value="1"/>
</dbReference>
<evidence type="ECO:0000313" key="13">
    <source>
        <dbReference type="Proteomes" id="UP001477672"/>
    </source>
</evidence>
<dbReference type="SMART" id="SM00862">
    <property type="entry name" value="Trans_reg_C"/>
    <property type="match status" value="1"/>
</dbReference>
<evidence type="ECO:0000259" key="10">
    <source>
        <dbReference type="PROSITE" id="PS50110"/>
    </source>
</evidence>
<dbReference type="SUPFAM" id="SSF52172">
    <property type="entry name" value="CheY-like"/>
    <property type="match status" value="1"/>
</dbReference>
<feature type="modified residue" description="4-aspartylphosphate" evidence="8">
    <location>
        <position position="44"/>
    </location>
</feature>
<dbReference type="InterPro" id="IPR039420">
    <property type="entry name" value="WalR-like"/>
</dbReference>
<dbReference type="InterPro" id="IPR001789">
    <property type="entry name" value="Sig_transdc_resp-reg_receiver"/>
</dbReference>
<proteinExistence type="predicted"/>
<evidence type="ECO:0000256" key="3">
    <source>
        <dbReference type="ARBA" id="ARBA00023012"/>
    </source>
</evidence>
<name>A0ABV1GI65_9FIRM</name>
<protein>
    <recommendedName>
        <fullName evidence="1">Stage 0 sporulation protein A homolog</fullName>
    </recommendedName>
</protein>
<evidence type="ECO:0000259" key="11">
    <source>
        <dbReference type="PROSITE" id="PS51755"/>
    </source>
</evidence>
<sequence>MTGSSAALSGASLSAEGVEADFCHDGDEAYEYLLQDIYDVCCLDRMLPHTDGLTLLRKARAAGVQTPVLMLTALSRIGDRVDGLDAGADDYLAKPFDMRELLARLRALARRPAPFSSHTTVRTGTLTLDLTQLTLQGPTGIVGLSRKECDLLETLMRHPGQLMGRSVLLGRVWGMDAPVEEGSLDSYIHFVRRRLKTVGAKETVSTVRGAGYRLEASSC</sequence>
<dbReference type="PROSITE" id="PS50110">
    <property type="entry name" value="RESPONSE_REGULATORY"/>
    <property type="match status" value="1"/>
</dbReference>
<feature type="domain" description="OmpR/PhoB-type" evidence="11">
    <location>
        <begin position="118"/>
        <end position="216"/>
    </location>
</feature>
<keyword evidence="2 8" id="KW-0597">Phosphoprotein</keyword>
<keyword evidence="6" id="KW-0804">Transcription</keyword>
<dbReference type="InterPro" id="IPR036388">
    <property type="entry name" value="WH-like_DNA-bd_sf"/>
</dbReference>
<evidence type="ECO:0000256" key="7">
    <source>
        <dbReference type="ARBA" id="ARBA00024867"/>
    </source>
</evidence>
<dbReference type="Pfam" id="PF00486">
    <property type="entry name" value="Trans_reg_C"/>
    <property type="match status" value="1"/>
</dbReference>
<keyword evidence="4" id="KW-0805">Transcription regulation</keyword>
<evidence type="ECO:0000256" key="1">
    <source>
        <dbReference type="ARBA" id="ARBA00018672"/>
    </source>
</evidence>
<evidence type="ECO:0000256" key="8">
    <source>
        <dbReference type="PROSITE-ProRule" id="PRU00169"/>
    </source>
</evidence>
<dbReference type="Proteomes" id="UP001477672">
    <property type="component" value="Unassembled WGS sequence"/>
</dbReference>
<feature type="DNA-binding region" description="OmpR/PhoB-type" evidence="9">
    <location>
        <begin position="118"/>
        <end position="216"/>
    </location>
</feature>
<reference evidence="12 13" key="1">
    <citation type="submission" date="2024-03" db="EMBL/GenBank/DDBJ databases">
        <title>Human intestinal bacterial collection.</title>
        <authorList>
            <person name="Pauvert C."/>
            <person name="Hitch T.C.A."/>
            <person name="Clavel T."/>
        </authorList>
    </citation>
    <scope>NUCLEOTIDE SEQUENCE [LARGE SCALE GENOMIC DNA]</scope>
    <source>
        <strain evidence="12 13">CLA-JM-H11</strain>
    </source>
</reference>
<organism evidence="12 13">
    <name type="scientific">Ruthenibacterium intestinale</name>
    <dbReference type="NCBI Taxonomy" id="3133163"/>
    <lineage>
        <taxon>Bacteria</taxon>
        <taxon>Bacillati</taxon>
        <taxon>Bacillota</taxon>
        <taxon>Clostridia</taxon>
        <taxon>Eubacteriales</taxon>
        <taxon>Oscillospiraceae</taxon>
        <taxon>Ruthenibacterium</taxon>
    </lineage>
</organism>
<dbReference type="InterPro" id="IPR011006">
    <property type="entry name" value="CheY-like_superfamily"/>
</dbReference>
<evidence type="ECO:0000256" key="6">
    <source>
        <dbReference type="ARBA" id="ARBA00023163"/>
    </source>
</evidence>
<dbReference type="SUPFAM" id="SSF46894">
    <property type="entry name" value="C-terminal effector domain of the bipartite response regulators"/>
    <property type="match status" value="1"/>
</dbReference>
<keyword evidence="5 9" id="KW-0238">DNA-binding</keyword>
<evidence type="ECO:0000256" key="4">
    <source>
        <dbReference type="ARBA" id="ARBA00023015"/>
    </source>
</evidence>
<evidence type="ECO:0000313" key="12">
    <source>
        <dbReference type="EMBL" id="MEQ2521233.1"/>
    </source>
</evidence>
<gene>
    <name evidence="12" type="ORF">WMO24_12450</name>
</gene>
<dbReference type="EMBL" id="JBBMFA010000104">
    <property type="protein sequence ID" value="MEQ2521233.1"/>
    <property type="molecule type" value="Genomic_DNA"/>
</dbReference>
<dbReference type="Gene3D" id="6.10.250.690">
    <property type="match status" value="1"/>
</dbReference>
<dbReference type="InterPro" id="IPR016032">
    <property type="entry name" value="Sig_transdc_resp-reg_C-effctor"/>
</dbReference>
<evidence type="ECO:0000256" key="2">
    <source>
        <dbReference type="ARBA" id="ARBA00022553"/>
    </source>
</evidence>
<keyword evidence="13" id="KW-1185">Reference proteome</keyword>
<dbReference type="PANTHER" id="PTHR48111:SF22">
    <property type="entry name" value="REGULATOR OF RPOS"/>
    <property type="match status" value="1"/>
</dbReference>
<comment type="caution">
    <text evidence="12">The sequence shown here is derived from an EMBL/GenBank/DDBJ whole genome shotgun (WGS) entry which is preliminary data.</text>
</comment>
<feature type="domain" description="Response regulatory" evidence="10">
    <location>
        <begin position="1"/>
        <end position="109"/>
    </location>
</feature>
<dbReference type="PROSITE" id="PS51755">
    <property type="entry name" value="OMPR_PHOB"/>
    <property type="match status" value="1"/>
</dbReference>
<dbReference type="Gene3D" id="1.10.10.10">
    <property type="entry name" value="Winged helix-like DNA-binding domain superfamily/Winged helix DNA-binding domain"/>
    <property type="match status" value="1"/>
</dbReference>
<dbReference type="PANTHER" id="PTHR48111">
    <property type="entry name" value="REGULATOR OF RPOS"/>
    <property type="match status" value="1"/>
</dbReference>
<dbReference type="InterPro" id="IPR001867">
    <property type="entry name" value="OmpR/PhoB-type_DNA-bd"/>
</dbReference>
<accession>A0ABV1GI65</accession>
<dbReference type="RefSeq" id="WP_349216742.1">
    <property type="nucleotide sequence ID" value="NZ_JBBMFA010000104.1"/>
</dbReference>
<keyword evidence="3" id="KW-0902">Two-component regulatory system</keyword>
<comment type="function">
    <text evidence="7">May play the central regulatory role in sporulation. It may be an element of the effector pathway responsible for the activation of sporulation genes in response to nutritional stress. Spo0A may act in concert with spo0H (a sigma factor) to control the expression of some genes that are critical to the sporulation process.</text>
</comment>
<evidence type="ECO:0000256" key="9">
    <source>
        <dbReference type="PROSITE-ProRule" id="PRU01091"/>
    </source>
</evidence>
<dbReference type="SMART" id="SM00448">
    <property type="entry name" value="REC"/>
    <property type="match status" value="1"/>
</dbReference>
<dbReference type="Gene3D" id="3.40.50.2300">
    <property type="match status" value="1"/>
</dbReference>
<evidence type="ECO:0000256" key="5">
    <source>
        <dbReference type="ARBA" id="ARBA00023125"/>
    </source>
</evidence>